<reference evidence="5 6" key="1">
    <citation type="journal article" date="2023" name="Hortic Res">
        <title>Pangenome of water caltrop reveals structural variations and asymmetric subgenome divergence after allopolyploidization.</title>
        <authorList>
            <person name="Zhang X."/>
            <person name="Chen Y."/>
            <person name="Wang L."/>
            <person name="Yuan Y."/>
            <person name="Fang M."/>
            <person name="Shi L."/>
            <person name="Lu R."/>
            <person name="Comes H.P."/>
            <person name="Ma Y."/>
            <person name="Chen Y."/>
            <person name="Huang G."/>
            <person name="Zhou Y."/>
            <person name="Zheng Z."/>
            <person name="Qiu Y."/>
        </authorList>
    </citation>
    <scope>NUCLEOTIDE SEQUENCE [LARGE SCALE GENOMIC DNA]</scope>
    <source>
        <strain evidence="5">F231</strain>
    </source>
</reference>
<dbReference type="AlphaFoldDB" id="A0AAN7KXA6"/>
<dbReference type="EMBL" id="JAXQNO010000019">
    <property type="protein sequence ID" value="KAK4775227.1"/>
    <property type="molecule type" value="Genomic_DNA"/>
</dbReference>
<accession>A0AAN7KXA6</accession>
<keyword evidence="3" id="KW-0611">Plant defense</keyword>
<dbReference type="Pfam" id="PF18052">
    <property type="entry name" value="Rx_N"/>
    <property type="match status" value="1"/>
</dbReference>
<dbReference type="Gene3D" id="1.20.5.4130">
    <property type="match status" value="1"/>
</dbReference>
<evidence type="ECO:0000313" key="6">
    <source>
        <dbReference type="Proteomes" id="UP001346149"/>
    </source>
</evidence>
<comment type="caution">
    <text evidence="5">The sequence shown here is derived from an EMBL/GenBank/DDBJ whole genome shotgun (WGS) entry which is preliminary data.</text>
</comment>
<evidence type="ECO:0000256" key="3">
    <source>
        <dbReference type="ARBA" id="ARBA00022821"/>
    </source>
</evidence>
<organism evidence="5 6">
    <name type="scientific">Trapa natans</name>
    <name type="common">Water chestnut</name>
    <dbReference type="NCBI Taxonomy" id="22666"/>
    <lineage>
        <taxon>Eukaryota</taxon>
        <taxon>Viridiplantae</taxon>
        <taxon>Streptophyta</taxon>
        <taxon>Embryophyta</taxon>
        <taxon>Tracheophyta</taxon>
        <taxon>Spermatophyta</taxon>
        <taxon>Magnoliopsida</taxon>
        <taxon>eudicotyledons</taxon>
        <taxon>Gunneridae</taxon>
        <taxon>Pentapetalae</taxon>
        <taxon>rosids</taxon>
        <taxon>malvids</taxon>
        <taxon>Myrtales</taxon>
        <taxon>Lythraceae</taxon>
        <taxon>Trapa</taxon>
    </lineage>
</organism>
<protein>
    <recommendedName>
        <fullName evidence="4">Disease resistance N-terminal domain-containing protein</fullName>
    </recommendedName>
</protein>
<feature type="domain" description="Disease resistance N-terminal" evidence="4">
    <location>
        <begin position="53"/>
        <end position="136"/>
    </location>
</feature>
<evidence type="ECO:0000256" key="2">
    <source>
        <dbReference type="ARBA" id="ARBA00022741"/>
    </source>
</evidence>
<gene>
    <name evidence="5" type="ORF">SAY86_010162</name>
</gene>
<keyword evidence="2" id="KW-0547">Nucleotide-binding</keyword>
<sequence length="205" mass="23483">MGGRQSKRERIPSIIEGHLSYYSKTVIWSIFFPFHRSGFEEGEAMADLILGSIVSSITEQATSLISLEIGGAWGAKDELKKLGKTVEAIEAVLAEAEKRKVEVEPIKLWLKRLWNAVYEADDLLDDYSTEIKRRAQMRGGCNNRMMKEVRIFFSSSNRVLYNFKMAHRVKSIRETLDVINKERQEYNLGQDNTGNAAQDGRRYDL</sequence>
<keyword evidence="1" id="KW-0677">Repeat</keyword>
<dbReference type="GO" id="GO:0000166">
    <property type="term" value="F:nucleotide binding"/>
    <property type="evidence" value="ECO:0007669"/>
    <property type="project" value="UniProtKB-KW"/>
</dbReference>
<dbReference type="GO" id="GO:0006952">
    <property type="term" value="P:defense response"/>
    <property type="evidence" value="ECO:0007669"/>
    <property type="project" value="UniProtKB-KW"/>
</dbReference>
<evidence type="ECO:0000259" key="4">
    <source>
        <dbReference type="Pfam" id="PF18052"/>
    </source>
</evidence>
<dbReference type="Proteomes" id="UP001346149">
    <property type="component" value="Unassembled WGS sequence"/>
</dbReference>
<dbReference type="InterPro" id="IPR041118">
    <property type="entry name" value="Rx_N"/>
</dbReference>
<keyword evidence="6" id="KW-1185">Reference proteome</keyword>
<proteinExistence type="predicted"/>
<evidence type="ECO:0000313" key="5">
    <source>
        <dbReference type="EMBL" id="KAK4775227.1"/>
    </source>
</evidence>
<evidence type="ECO:0000256" key="1">
    <source>
        <dbReference type="ARBA" id="ARBA00022737"/>
    </source>
</evidence>
<name>A0AAN7KXA6_TRANT</name>